<gene>
    <name evidence="13" type="ORF">SAMN02745117_00470</name>
</gene>
<evidence type="ECO:0000256" key="5">
    <source>
        <dbReference type="ARBA" id="ARBA00022692"/>
    </source>
</evidence>
<dbReference type="InterPro" id="IPR002299">
    <property type="entry name" value="Porin_Neis"/>
</dbReference>
<keyword evidence="10" id="KW-0998">Cell outer membrane</keyword>
<comment type="subunit">
    <text evidence="2">Homotrimer.</text>
</comment>
<dbReference type="STRING" id="1122156.SAMN02745117_00470"/>
<accession>A0A1M4UGC4</accession>
<evidence type="ECO:0000256" key="1">
    <source>
        <dbReference type="ARBA" id="ARBA00004571"/>
    </source>
</evidence>
<comment type="subcellular location">
    <subcellularLocation>
        <location evidence="1">Cell outer membrane</location>
        <topology evidence="1">Multi-pass membrane protein</topology>
    </subcellularLocation>
</comment>
<organism evidence="13 14">
    <name type="scientific">Lampropedia hyalina DSM 16112</name>
    <dbReference type="NCBI Taxonomy" id="1122156"/>
    <lineage>
        <taxon>Bacteria</taxon>
        <taxon>Pseudomonadati</taxon>
        <taxon>Pseudomonadota</taxon>
        <taxon>Betaproteobacteria</taxon>
        <taxon>Burkholderiales</taxon>
        <taxon>Comamonadaceae</taxon>
        <taxon>Lampropedia</taxon>
    </lineage>
</organism>
<dbReference type="PANTHER" id="PTHR34501:SF9">
    <property type="entry name" value="MAJOR OUTER MEMBRANE PROTEIN P.IA"/>
    <property type="match status" value="1"/>
</dbReference>
<dbReference type="InterPro" id="IPR033900">
    <property type="entry name" value="Gram_neg_porin_domain"/>
</dbReference>
<dbReference type="EMBL" id="FQUZ01000004">
    <property type="protein sequence ID" value="SHE55714.1"/>
    <property type="molecule type" value="Genomic_DNA"/>
</dbReference>
<name>A0A1M4UGC4_9BURK</name>
<dbReference type="PRINTS" id="PR00182">
    <property type="entry name" value="ECOLNEIPORIN"/>
</dbReference>
<dbReference type="SUPFAM" id="SSF56935">
    <property type="entry name" value="Porins"/>
    <property type="match status" value="1"/>
</dbReference>
<dbReference type="Gene3D" id="2.40.160.10">
    <property type="entry name" value="Porin"/>
    <property type="match status" value="1"/>
</dbReference>
<dbReference type="OrthoDB" id="6975458at2"/>
<evidence type="ECO:0000259" key="12">
    <source>
        <dbReference type="Pfam" id="PF13609"/>
    </source>
</evidence>
<feature type="signal peptide" evidence="11">
    <location>
        <begin position="1"/>
        <end position="19"/>
    </location>
</feature>
<reference evidence="13 14" key="1">
    <citation type="submission" date="2016-11" db="EMBL/GenBank/DDBJ databases">
        <authorList>
            <person name="Jaros S."/>
            <person name="Januszkiewicz K."/>
            <person name="Wedrychowicz H."/>
        </authorList>
    </citation>
    <scope>NUCLEOTIDE SEQUENCE [LARGE SCALE GENOMIC DNA]</scope>
    <source>
        <strain evidence="13 14">DSM 16112</strain>
    </source>
</reference>
<keyword evidence="6 11" id="KW-0732">Signal</keyword>
<evidence type="ECO:0000256" key="4">
    <source>
        <dbReference type="ARBA" id="ARBA00022452"/>
    </source>
</evidence>
<evidence type="ECO:0000256" key="6">
    <source>
        <dbReference type="ARBA" id="ARBA00022729"/>
    </source>
</evidence>
<dbReference type="PRINTS" id="PR00184">
    <property type="entry name" value="NEISSPPORIN"/>
</dbReference>
<keyword evidence="3" id="KW-0813">Transport</keyword>
<evidence type="ECO:0000256" key="2">
    <source>
        <dbReference type="ARBA" id="ARBA00011233"/>
    </source>
</evidence>
<keyword evidence="8" id="KW-0626">Porin</keyword>
<keyword evidence="4" id="KW-1134">Transmembrane beta strand</keyword>
<dbReference type="Proteomes" id="UP000184327">
    <property type="component" value="Unassembled WGS sequence"/>
</dbReference>
<evidence type="ECO:0000313" key="13">
    <source>
        <dbReference type="EMBL" id="SHE55714.1"/>
    </source>
</evidence>
<keyword evidence="7" id="KW-0406">Ion transport</keyword>
<dbReference type="Pfam" id="PF13609">
    <property type="entry name" value="Porin_4"/>
    <property type="match status" value="1"/>
</dbReference>
<evidence type="ECO:0000256" key="3">
    <source>
        <dbReference type="ARBA" id="ARBA00022448"/>
    </source>
</evidence>
<proteinExistence type="predicted"/>
<evidence type="ECO:0000256" key="9">
    <source>
        <dbReference type="ARBA" id="ARBA00023136"/>
    </source>
</evidence>
<evidence type="ECO:0000256" key="8">
    <source>
        <dbReference type="ARBA" id="ARBA00023114"/>
    </source>
</evidence>
<dbReference type="InterPro" id="IPR001702">
    <property type="entry name" value="Porin_Gram-ve"/>
</dbReference>
<evidence type="ECO:0000256" key="10">
    <source>
        <dbReference type="ARBA" id="ARBA00023237"/>
    </source>
</evidence>
<evidence type="ECO:0000256" key="7">
    <source>
        <dbReference type="ARBA" id="ARBA00023065"/>
    </source>
</evidence>
<keyword evidence="5" id="KW-0812">Transmembrane</keyword>
<keyword evidence="14" id="KW-1185">Reference proteome</keyword>
<feature type="chain" id="PRO_5012092782" evidence="11">
    <location>
        <begin position="20"/>
        <end position="346"/>
    </location>
</feature>
<evidence type="ECO:0000313" key="14">
    <source>
        <dbReference type="Proteomes" id="UP000184327"/>
    </source>
</evidence>
<dbReference type="InterPro" id="IPR050298">
    <property type="entry name" value="Gram-neg_bact_OMP"/>
</dbReference>
<keyword evidence="9" id="KW-0472">Membrane</keyword>
<dbReference type="GO" id="GO:0009279">
    <property type="term" value="C:cell outer membrane"/>
    <property type="evidence" value="ECO:0007669"/>
    <property type="project" value="UniProtKB-SubCell"/>
</dbReference>
<sequence length="346" mass="36704">MKKSLIALAAVAATGAAMAQSSVTLYGVADVGVGQIGDKGNGTIANPYDTTTGALANSNLNNGNSRIGFRGVEDLGNGLKASFQFEQAVSLADGASSGFQRQAWVGLSGGFGALRAGRQNTPSYFGIASWELTGAANYSANGLVFGYGNGGSSRDNALIQYISPSVAGFKLHAGYIFEDQYKTDRDSKGKYDLALIYQNGPVAAAVTYNYAEFFDGPTTTTWSKKGRNENASIGGSYDFGVAKLAASYNYNDTDRLEGYSVGVAVPLGNFSLAVDAVYAETRDHLTSTGWSNLNQDGVDVVVEAKYALSKRTFVYGVYYRADEDGPKFGQHFTDENNFGIGLRHNF</sequence>
<feature type="domain" description="Porin" evidence="12">
    <location>
        <begin position="7"/>
        <end position="325"/>
    </location>
</feature>
<dbReference type="InterPro" id="IPR023614">
    <property type="entry name" value="Porin_dom_sf"/>
</dbReference>
<dbReference type="CDD" id="cd00342">
    <property type="entry name" value="gram_neg_porins"/>
    <property type="match status" value="1"/>
</dbReference>
<dbReference type="PANTHER" id="PTHR34501">
    <property type="entry name" value="PROTEIN YDDL-RELATED"/>
    <property type="match status" value="1"/>
</dbReference>
<dbReference type="AlphaFoldDB" id="A0A1M4UGC4"/>
<dbReference type="GO" id="GO:0034220">
    <property type="term" value="P:monoatomic ion transmembrane transport"/>
    <property type="evidence" value="ECO:0007669"/>
    <property type="project" value="InterPro"/>
</dbReference>
<protein>
    <submittedName>
        <fullName evidence="13">Outer membrane protein (Porin)</fullName>
    </submittedName>
</protein>
<dbReference type="RefSeq" id="WP_073354277.1">
    <property type="nucleotide sequence ID" value="NZ_FQUZ01000004.1"/>
</dbReference>
<evidence type="ECO:0000256" key="11">
    <source>
        <dbReference type="SAM" id="SignalP"/>
    </source>
</evidence>
<dbReference type="GO" id="GO:0046930">
    <property type="term" value="C:pore complex"/>
    <property type="evidence" value="ECO:0007669"/>
    <property type="project" value="UniProtKB-KW"/>
</dbReference>
<dbReference type="GO" id="GO:0015288">
    <property type="term" value="F:porin activity"/>
    <property type="evidence" value="ECO:0007669"/>
    <property type="project" value="UniProtKB-KW"/>
</dbReference>